<dbReference type="GO" id="GO:0003729">
    <property type="term" value="F:mRNA binding"/>
    <property type="evidence" value="ECO:0007669"/>
    <property type="project" value="InterPro"/>
</dbReference>
<dbReference type="GO" id="GO:0000184">
    <property type="term" value="P:nuclear-transcribed mRNA catabolic process, nonsense-mediated decay"/>
    <property type="evidence" value="ECO:0007669"/>
    <property type="project" value="UniProtKB-KW"/>
</dbReference>
<evidence type="ECO:0000256" key="2">
    <source>
        <dbReference type="ARBA" id="ARBA00004496"/>
    </source>
</evidence>
<keyword evidence="9" id="KW-0694">RNA-binding</keyword>
<keyword evidence="6" id="KW-0507">mRNA processing</keyword>
<feature type="compositionally biased region" description="Acidic residues" evidence="13">
    <location>
        <begin position="57"/>
        <end position="83"/>
    </location>
</feature>
<feature type="compositionally biased region" description="Low complexity" evidence="13">
    <location>
        <begin position="720"/>
        <end position="753"/>
    </location>
</feature>
<evidence type="ECO:0000256" key="12">
    <source>
        <dbReference type="ARBA" id="ARBA00023242"/>
    </source>
</evidence>
<keyword evidence="16" id="KW-1185">Reference proteome</keyword>
<evidence type="ECO:0000256" key="13">
    <source>
        <dbReference type="SAM" id="MobiDB-lite"/>
    </source>
</evidence>
<keyword evidence="4" id="KW-0813">Transport</keyword>
<feature type="region of interest" description="Disordered" evidence="13">
    <location>
        <begin position="484"/>
        <end position="517"/>
    </location>
</feature>
<reference evidence="15" key="1">
    <citation type="submission" date="2022-07" db="EMBL/GenBank/DDBJ databases">
        <title>Genome Sequence of Leucocoprinus birnbaumii.</title>
        <authorList>
            <person name="Buettner E."/>
        </authorList>
    </citation>
    <scope>NUCLEOTIDE SEQUENCE</scope>
    <source>
        <strain evidence="15">VT141</strain>
    </source>
</reference>
<evidence type="ECO:0000256" key="10">
    <source>
        <dbReference type="ARBA" id="ARBA00023161"/>
    </source>
</evidence>
<evidence type="ECO:0000259" key="14">
    <source>
        <dbReference type="Pfam" id="PF09405"/>
    </source>
</evidence>
<feature type="compositionally biased region" description="Basic residues" evidence="13">
    <location>
        <begin position="20"/>
        <end position="39"/>
    </location>
</feature>
<keyword evidence="5" id="KW-0963">Cytoplasm</keyword>
<accession>A0AAD5VYE1</accession>
<evidence type="ECO:0000256" key="11">
    <source>
        <dbReference type="ARBA" id="ARBA00023187"/>
    </source>
</evidence>
<dbReference type="GO" id="GO:0006417">
    <property type="term" value="P:regulation of translation"/>
    <property type="evidence" value="ECO:0007669"/>
    <property type="project" value="UniProtKB-KW"/>
</dbReference>
<gene>
    <name evidence="15" type="ORF">NP233_g3199</name>
</gene>
<dbReference type="GO" id="GO:0035145">
    <property type="term" value="C:exon-exon junction complex"/>
    <property type="evidence" value="ECO:0007669"/>
    <property type="project" value="InterPro"/>
</dbReference>
<feature type="region of interest" description="Disordered" evidence="13">
    <location>
        <begin position="267"/>
        <end position="309"/>
    </location>
</feature>
<feature type="compositionally biased region" description="Pro residues" evidence="13">
    <location>
        <begin position="179"/>
        <end position="188"/>
    </location>
</feature>
<organism evidence="15 16">
    <name type="scientific">Leucocoprinus birnbaumii</name>
    <dbReference type="NCBI Taxonomy" id="56174"/>
    <lineage>
        <taxon>Eukaryota</taxon>
        <taxon>Fungi</taxon>
        <taxon>Dikarya</taxon>
        <taxon>Basidiomycota</taxon>
        <taxon>Agaricomycotina</taxon>
        <taxon>Agaricomycetes</taxon>
        <taxon>Agaricomycetidae</taxon>
        <taxon>Agaricales</taxon>
        <taxon>Agaricineae</taxon>
        <taxon>Agaricaceae</taxon>
        <taxon>Leucocoprinus</taxon>
    </lineage>
</organism>
<comment type="caution">
    <text evidence="15">The sequence shown here is derived from an EMBL/GenBank/DDBJ whole genome shotgun (WGS) entry which is preliminary data.</text>
</comment>
<keyword evidence="7" id="KW-0509">mRNA transport</keyword>
<feature type="domain" description="Btz" evidence="14">
    <location>
        <begin position="223"/>
        <end position="329"/>
    </location>
</feature>
<sequence length="815" mass="87980">MPAPVSSSSPPRGASPTKPQKARTIRPKKSRAVRRRGRARAGIESDDEIERAPSSDSETDSDESLSPDSASDSEQDSASEDDLPDRQVDAHTPNTSHSSGALEKEGAVNDDSSGAFFATSGNWSEMVAEENANGAADLPVIEFSDFKADVPPTSQGSRKKVKRAGKKKVAVTDTSLPPQVLPTSPPDPESVNGDDIEEAAPEAAPNNEFPRRPVSHPKRPVGQSARQAYQQRLESDPSFVPKVGGFWGHDDRLMDKDLRSLSGWWRGRWQGRGRGRGGFAPGIGRRGSHVDEEKNEEGSGLPPIERPWTHDGFEELKRKEEQRLENQVQRQANSSLRGVARGRGGTPATRGGRGGPPRGGFVNLGTRPSAAAKTGRVWYAMKPEHMWTKQSENFLFFEPKHRGLGSAYRVQLPGSQTQVIRPPPSRHSPGTANHVAAATASVVGSEVGDRGVVVKLPKREEEELPTTVDETPLDDVFKVRPRIVNPEPIPLPAPSNTKSSPPADRPNHQPQSSVSAAVPNPTVKSQLEQLTQDVPSVDPSRLAQTEKAVLRNPAPEAPIDEVIKRFPSPPPAQPSPAYPSSYAYPTLPPGVALNQHGVPYEMATGRPVYIPTTAPPSIYNPRPTHLPQHSLSYMSPHIHPSSAISQDFSAQQHPHSHTPSIGGFIDPATGIPMFSLPRSSRVEIRAPDGTAAKGGLNGSAKPLSVNSPNGHGSSHLRVLSSAYSHSPSHPSNEYGYNSYSSSSDVSTLPSYPSLPDGGAPLEASASSNQPMVHYPAYQQYYYPDPTYGYPQYVDVSQTGQYEMYPPMDANGTTYY</sequence>
<evidence type="ECO:0000313" key="16">
    <source>
        <dbReference type="Proteomes" id="UP001213000"/>
    </source>
</evidence>
<comment type="subcellular location">
    <subcellularLocation>
        <location evidence="2">Cytoplasm</location>
    </subcellularLocation>
    <subcellularLocation>
        <location evidence="1">Nucleus</location>
    </subcellularLocation>
</comment>
<evidence type="ECO:0000256" key="6">
    <source>
        <dbReference type="ARBA" id="ARBA00022664"/>
    </source>
</evidence>
<dbReference type="AlphaFoldDB" id="A0AAD5VYE1"/>
<dbReference type="EMBL" id="JANIEX010000149">
    <property type="protein sequence ID" value="KAJ3572275.1"/>
    <property type="molecule type" value="Genomic_DNA"/>
</dbReference>
<feature type="region of interest" description="Disordered" evidence="13">
    <location>
        <begin position="321"/>
        <end position="367"/>
    </location>
</feature>
<feature type="compositionally biased region" description="Gly residues" evidence="13">
    <location>
        <begin position="341"/>
        <end position="358"/>
    </location>
</feature>
<feature type="compositionally biased region" description="Polar residues" evidence="13">
    <location>
        <begin position="1"/>
        <end position="10"/>
    </location>
</feature>
<dbReference type="Proteomes" id="UP001213000">
    <property type="component" value="Unassembled WGS sequence"/>
</dbReference>
<evidence type="ECO:0000256" key="7">
    <source>
        <dbReference type="ARBA" id="ARBA00022816"/>
    </source>
</evidence>
<evidence type="ECO:0000256" key="5">
    <source>
        <dbReference type="ARBA" id="ARBA00022490"/>
    </source>
</evidence>
<evidence type="ECO:0000256" key="1">
    <source>
        <dbReference type="ARBA" id="ARBA00004123"/>
    </source>
</evidence>
<comment type="similarity">
    <text evidence="3">Belongs to the CASC3 family.</text>
</comment>
<keyword evidence="12" id="KW-0539">Nucleus</keyword>
<evidence type="ECO:0000256" key="8">
    <source>
        <dbReference type="ARBA" id="ARBA00022845"/>
    </source>
</evidence>
<feature type="region of interest" description="Disordered" evidence="13">
    <location>
        <begin position="1"/>
        <end position="118"/>
    </location>
</feature>
<feature type="region of interest" description="Disordered" evidence="13">
    <location>
        <begin position="688"/>
        <end position="765"/>
    </location>
</feature>
<dbReference type="GO" id="GO:0005737">
    <property type="term" value="C:cytoplasm"/>
    <property type="evidence" value="ECO:0007669"/>
    <property type="project" value="UniProtKB-SubCell"/>
</dbReference>
<feature type="compositionally biased region" description="Basic residues" evidence="13">
    <location>
        <begin position="157"/>
        <end position="169"/>
    </location>
</feature>
<evidence type="ECO:0000256" key="3">
    <source>
        <dbReference type="ARBA" id="ARBA00009548"/>
    </source>
</evidence>
<protein>
    <recommendedName>
        <fullName evidence="14">Btz domain-containing protein</fullName>
    </recommendedName>
</protein>
<feature type="compositionally biased region" description="Polar residues" evidence="13">
    <location>
        <begin position="326"/>
        <end position="336"/>
    </location>
</feature>
<feature type="compositionally biased region" description="Gly residues" evidence="13">
    <location>
        <begin position="276"/>
        <end position="285"/>
    </location>
</feature>
<evidence type="ECO:0000256" key="9">
    <source>
        <dbReference type="ARBA" id="ARBA00022884"/>
    </source>
</evidence>
<proteinExistence type="inferred from homology"/>
<evidence type="ECO:0000256" key="4">
    <source>
        <dbReference type="ARBA" id="ARBA00022448"/>
    </source>
</evidence>
<keyword evidence="11" id="KW-0508">mRNA splicing</keyword>
<dbReference type="InterPro" id="IPR018545">
    <property type="entry name" value="Btz_dom"/>
</dbReference>
<dbReference type="GO" id="GO:0008380">
    <property type="term" value="P:RNA splicing"/>
    <property type="evidence" value="ECO:0007669"/>
    <property type="project" value="UniProtKB-KW"/>
</dbReference>
<feature type="region of interest" description="Disordered" evidence="13">
    <location>
        <begin position="145"/>
        <end position="241"/>
    </location>
</feature>
<name>A0AAD5VYE1_9AGAR</name>
<dbReference type="GO" id="GO:0006397">
    <property type="term" value="P:mRNA processing"/>
    <property type="evidence" value="ECO:0007669"/>
    <property type="project" value="UniProtKB-KW"/>
</dbReference>
<keyword evidence="8" id="KW-0810">Translation regulation</keyword>
<evidence type="ECO:0000313" key="15">
    <source>
        <dbReference type="EMBL" id="KAJ3572275.1"/>
    </source>
</evidence>
<keyword evidence="10" id="KW-0866">Nonsense-mediated mRNA decay</keyword>
<feature type="region of interest" description="Disordered" evidence="13">
    <location>
        <begin position="531"/>
        <end position="556"/>
    </location>
</feature>
<dbReference type="GO" id="GO:0051028">
    <property type="term" value="P:mRNA transport"/>
    <property type="evidence" value="ECO:0007669"/>
    <property type="project" value="UniProtKB-KW"/>
</dbReference>
<dbReference type="Pfam" id="PF09405">
    <property type="entry name" value="Btz"/>
    <property type="match status" value="1"/>
</dbReference>